<dbReference type="AlphaFoldDB" id="A0A409XIC3"/>
<name>A0A409XIC3_PSICY</name>
<comment type="caution">
    <text evidence="1">The sequence shown here is derived from an EMBL/GenBank/DDBJ whole genome shotgun (WGS) entry which is preliminary data.</text>
</comment>
<dbReference type="InParanoid" id="A0A409XIC3"/>
<proteinExistence type="predicted"/>
<sequence>MLLPSQDIAAPKSTLAVPLFKATPTPVPFFEGSASAPMVPPVGYVGQPFYPYETDPSPMDFSFLNFDAGIGGVGPGLALHPYETDPSCAIELNSNIQLHKPMDILDQFLLNTQ</sequence>
<organism evidence="1 2">
    <name type="scientific">Psilocybe cyanescens</name>
    <dbReference type="NCBI Taxonomy" id="93625"/>
    <lineage>
        <taxon>Eukaryota</taxon>
        <taxon>Fungi</taxon>
        <taxon>Dikarya</taxon>
        <taxon>Basidiomycota</taxon>
        <taxon>Agaricomycotina</taxon>
        <taxon>Agaricomycetes</taxon>
        <taxon>Agaricomycetidae</taxon>
        <taxon>Agaricales</taxon>
        <taxon>Agaricineae</taxon>
        <taxon>Strophariaceae</taxon>
        <taxon>Psilocybe</taxon>
    </lineage>
</organism>
<evidence type="ECO:0000313" key="1">
    <source>
        <dbReference type="EMBL" id="PPQ90499.1"/>
    </source>
</evidence>
<dbReference type="EMBL" id="NHYD01001631">
    <property type="protein sequence ID" value="PPQ90499.1"/>
    <property type="molecule type" value="Genomic_DNA"/>
</dbReference>
<reference evidence="1 2" key="1">
    <citation type="journal article" date="2018" name="Evol. Lett.">
        <title>Horizontal gene cluster transfer increased hallucinogenic mushroom diversity.</title>
        <authorList>
            <person name="Reynolds H.T."/>
            <person name="Vijayakumar V."/>
            <person name="Gluck-Thaler E."/>
            <person name="Korotkin H.B."/>
            <person name="Matheny P.B."/>
            <person name="Slot J.C."/>
        </authorList>
    </citation>
    <scope>NUCLEOTIDE SEQUENCE [LARGE SCALE GENOMIC DNA]</scope>
    <source>
        <strain evidence="1 2">2631</strain>
    </source>
</reference>
<gene>
    <name evidence="1" type="ORF">CVT25_014782</name>
</gene>
<protein>
    <submittedName>
        <fullName evidence="1">Uncharacterized protein</fullName>
    </submittedName>
</protein>
<accession>A0A409XIC3</accession>
<evidence type="ECO:0000313" key="2">
    <source>
        <dbReference type="Proteomes" id="UP000283269"/>
    </source>
</evidence>
<keyword evidence="2" id="KW-1185">Reference proteome</keyword>
<dbReference type="Proteomes" id="UP000283269">
    <property type="component" value="Unassembled WGS sequence"/>
</dbReference>